<feature type="transmembrane region" description="Helical" evidence="6">
    <location>
        <begin position="1227"/>
        <end position="1249"/>
    </location>
</feature>
<dbReference type="AlphaFoldDB" id="A0A0V1IS86"/>
<dbReference type="InterPro" id="IPR029071">
    <property type="entry name" value="Ubiquitin-like_domsf"/>
</dbReference>
<gene>
    <name evidence="9" type="primary">ABCC10</name>
    <name evidence="9" type="ORF">T4C_5773</name>
</gene>
<dbReference type="InterPro" id="IPR035963">
    <property type="entry name" value="FERM_2"/>
</dbReference>
<dbReference type="SUPFAM" id="SSF47031">
    <property type="entry name" value="Second domain of FERM"/>
    <property type="match status" value="1"/>
</dbReference>
<dbReference type="Proteomes" id="UP000054826">
    <property type="component" value="Unassembled WGS sequence"/>
</dbReference>
<dbReference type="InterPro" id="IPR009038">
    <property type="entry name" value="GOLD_dom"/>
</dbReference>
<keyword evidence="3 4" id="KW-0175">Coiled coil</keyword>
<dbReference type="PANTHER" id="PTHR46079:SF2">
    <property type="entry name" value="FERM DOMAIN-CONTAINING PROTEIN"/>
    <property type="match status" value="1"/>
</dbReference>
<dbReference type="Pfam" id="PF01105">
    <property type="entry name" value="EMP24_GP25L"/>
    <property type="match status" value="1"/>
</dbReference>
<dbReference type="CDD" id="cd17103">
    <property type="entry name" value="FERM_F1_FRMD4"/>
    <property type="match status" value="1"/>
</dbReference>
<dbReference type="InterPro" id="IPR018979">
    <property type="entry name" value="FERM_N"/>
</dbReference>
<proteinExistence type="predicted"/>
<dbReference type="InterPro" id="IPR019748">
    <property type="entry name" value="FERM_central"/>
</dbReference>
<accession>A0A0V1IS86</accession>
<evidence type="ECO:0000256" key="5">
    <source>
        <dbReference type="SAM" id="MobiDB-lite"/>
    </source>
</evidence>
<sequence length="1260" mass="141240">MTSMKKLVFQMTEGRRTQVVLLDDRRLEIVVQTRLTVAELMNIVASHCHLKDPDKQYFGLAFQDDNFPTNRQQLFWLHDDRRVLDHEFPKKLAPSSAVLTLHHLVKFYVDSFMRFANAASVELLFLQVRNQIYRPPYCSAETSVMNKINSIECLFFQLLQMFNNVINADHDTIFQLGALLVQAYYGDFRNENATRNAIKKLPVFPESVLRYYYSPLECEDQVIEIHKNLTGMSRGSAVVKYLTLVERIETYGMHFYEVKDKVGSPFVLGFSSRGIFQFNSNDKSSALRSFGWNQLENLYYRDKKFSVEVHDPRRYVALSMSNVEISIMAYTYSVSSVVHVLSSFNPLEDAFQSSTVPGDNLIAAIGDPTTQVSLSRRTFVPSNVHVLVYLCESPQLCKNIWSLAISQHQFYLDNKAISKKDKNVQIRHINELLDNLNKLPYSAIRMHTDTSNNSTSDLGSSVSSQSLRSLPNMCYADEEQARDSEFYKQLQSRKQALELLLIEKLKELKDVCIQEGNITGEIPSELYSALAPGEAEPKIKRRVGTSFSISPDLVNKLVTIDHISKLEADVEIKRKIVAGHEKLVNDPNVSSVVRRRRRQDLKQAMQQLKQLENQLEQLCLTATKYNMHCINYSHSPYKSDKTNSVIRAQASPFACNSLGRLQSCRNATSSMVSSSRLSPLRGRDALPYYSQAPSTSASNSRLRSASIPNSPNLGLRCSEDSVPCSSGLLELNMRQSSSSAVGYRPFVSYQSKYRQQNYPTLLDRPNVGVGCSRSMSSQSLQNDEQDVLSPLRLFPKVDAVDHALGSYNVPQQRTSWDQDCLERMNHAVLGSSESVNSGLTHRCISSSTGAKVAVSGCNGQFPGMVNYVGSLDRRQLKNRGAGATGLLKRLSEKYTESYASMDHSPPRYPSRGSATMVACQSSALETVRPYSNDDYLKYTNRQPTITPARRVQHEVNLPPTFSSPQHSAMVHQRTGSKAMIAHDVQDVLSWYDESKPLGVARTNASSADVCISASAANAVTNSAKTAANKSNGASSTGSPLKAATVTSGDMSCAEICIFFLCLTLFTEINALRFLVRPGRPVCVKEEAAKGVVVTGDYSFTEGTAQLSNIVVTDFQNHILFKRQDFTDLTGKFAFTTDKSDLFEICVSTKSQHSGAQAGMLREVELNIRHGLEAKDYEQIAKAEHLLPVEMELRRLEDLGESLLQDFAAVNLYEEDIRSTNESTNSRVLYLTLFSVGCLLLLASWQVLYLRRFFRAKKLID</sequence>
<organism evidence="9 10">
    <name type="scientific">Trichinella pseudospiralis</name>
    <name type="common">Parasitic roundworm</name>
    <dbReference type="NCBI Taxonomy" id="6337"/>
    <lineage>
        <taxon>Eukaryota</taxon>
        <taxon>Metazoa</taxon>
        <taxon>Ecdysozoa</taxon>
        <taxon>Nematoda</taxon>
        <taxon>Enoplea</taxon>
        <taxon>Dorylaimia</taxon>
        <taxon>Trichinellida</taxon>
        <taxon>Trichinellidae</taxon>
        <taxon>Trichinella</taxon>
    </lineage>
</organism>
<dbReference type="InterPro" id="IPR019749">
    <property type="entry name" value="Band_41_domain"/>
</dbReference>
<dbReference type="SMART" id="SM01190">
    <property type="entry name" value="EMP24_GP25L"/>
    <property type="match status" value="1"/>
</dbReference>
<comment type="subcellular location">
    <subcellularLocation>
        <location evidence="1">Cytoplasm</location>
    </subcellularLocation>
</comment>
<dbReference type="GO" id="GO:0005737">
    <property type="term" value="C:cytoplasm"/>
    <property type="evidence" value="ECO:0007669"/>
    <property type="project" value="UniProtKB-SubCell"/>
</dbReference>
<keyword evidence="6" id="KW-1133">Transmembrane helix</keyword>
<evidence type="ECO:0000313" key="10">
    <source>
        <dbReference type="Proteomes" id="UP000054826"/>
    </source>
</evidence>
<feature type="region of interest" description="Disordered" evidence="5">
    <location>
        <begin position="685"/>
        <end position="705"/>
    </location>
</feature>
<dbReference type="SUPFAM" id="SSF50729">
    <property type="entry name" value="PH domain-like"/>
    <property type="match status" value="1"/>
</dbReference>
<dbReference type="InterPro" id="IPR011993">
    <property type="entry name" value="PH-like_dom_sf"/>
</dbReference>
<keyword evidence="2" id="KW-0963">Cytoplasm</keyword>
<evidence type="ECO:0000256" key="3">
    <source>
        <dbReference type="ARBA" id="ARBA00023054"/>
    </source>
</evidence>
<dbReference type="SMART" id="SM01196">
    <property type="entry name" value="FERM_C"/>
    <property type="match status" value="1"/>
</dbReference>
<feature type="domain" description="GOLD" evidence="8">
    <location>
        <begin position="1080"/>
        <end position="1169"/>
    </location>
</feature>
<dbReference type="InterPro" id="IPR014352">
    <property type="entry name" value="FERM/acyl-CoA-bd_prot_sf"/>
</dbReference>
<dbReference type="InterPro" id="IPR021774">
    <property type="entry name" value="CUPID"/>
</dbReference>
<feature type="domain" description="FERM" evidence="7">
    <location>
        <begin position="15"/>
        <end position="352"/>
    </location>
</feature>
<dbReference type="SMART" id="SM00295">
    <property type="entry name" value="B41"/>
    <property type="match status" value="1"/>
</dbReference>
<evidence type="ECO:0000259" key="7">
    <source>
        <dbReference type="PROSITE" id="PS50057"/>
    </source>
</evidence>
<name>A0A0V1IS86_TRIPS</name>
<dbReference type="PROSITE" id="PS50057">
    <property type="entry name" value="FERM_3"/>
    <property type="match status" value="1"/>
</dbReference>
<dbReference type="Gene3D" id="3.10.20.90">
    <property type="entry name" value="Phosphatidylinositol 3-kinase Catalytic Subunit, Chain A, domain 1"/>
    <property type="match status" value="1"/>
</dbReference>
<dbReference type="Pfam" id="PF09379">
    <property type="entry name" value="FERM_N"/>
    <property type="match status" value="1"/>
</dbReference>
<evidence type="ECO:0000259" key="8">
    <source>
        <dbReference type="PROSITE" id="PS50866"/>
    </source>
</evidence>
<dbReference type="InterPro" id="IPR047176">
    <property type="entry name" value="FRMD4A/B"/>
</dbReference>
<dbReference type="Pfam" id="PF09380">
    <property type="entry name" value="FERM_C"/>
    <property type="match status" value="2"/>
</dbReference>
<dbReference type="InterPro" id="IPR000299">
    <property type="entry name" value="FERM_domain"/>
</dbReference>
<dbReference type="Pfam" id="PF11819">
    <property type="entry name" value="CUPID"/>
    <property type="match status" value="1"/>
</dbReference>
<feature type="compositionally biased region" description="Polar residues" evidence="5">
    <location>
        <begin position="691"/>
        <end position="705"/>
    </location>
</feature>
<dbReference type="SUPFAM" id="SSF54236">
    <property type="entry name" value="Ubiquitin-like"/>
    <property type="match status" value="1"/>
</dbReference>
<evidence type="ECO:0000256" key="6">
    <source>
        <dbReference type="SAM" id="Phobius"/>
    </source>
</evidence>
<feature type="coiled-coil region" evidence="4">
    <location>
        <begin position="594"/>
        <end position="628"/>
    </location>
</feature>
<dbReference type="Gene3D" id="2.30.29.30">
    <property type="entry name" value="Pleckstrin-homology domain (PH domain)/Phosphotyrosine-binding domain (PTB)"/>
    <property type="match status" value="1"/>
</dbReference>
<keyword evidence="6" id="KW-0812">Transmembrane</keyword>
<dbReference type="PANTHER" id="PTHR46079">
    <property type="entry name" value="FERM DOMAIN-CONTAINING PROTEIN 4"/>
    <property type="match status" value="1"/>
</dbReference>
<dbReference type="CDD" id="cd14473">
    <property type="entry name" value="FERM_B-lobe"/>
    <property type="match status" value="1"/>
</dbReference>
<evidence type="ECO:0000313" key="9">
    <source>
        <dbReference type="EMBL" id="KRZ25500.1"/>
    </source>
</evidence>
<dbReference type="EMBL" id="JYDV01000197">
    <property type="protein sequence ID" value="KRZ25500.1"/>
    <property type="molecule type" value="Genomic_DNA"/>
</dbReference>
<dbReference type="PROSITE" id="PS50866">
    <property type="entry name" value="GOLD"/>
    <property type="match status" value="1"/>
</dbReference>
<dbReference type="InterPro" id="IPR018980">
    <property type="entry name" value="FERM_PH-like_C"/>
</dbReference>
<dbReference type="GO" id="GO:0090162">
    <property type="term" value="P:establishment of epithelial cell polarity"/>
    <property type="evidence" value="ECO:0007669"/>
    <property type="project" value="InterPro"/>
</dbReference>
<keyword evidence="6" id="KW-0472">Membrane</keyword>
<evidence type="ECO:0000256" key="4">
    <source>
        <dbReference type="SAM" id="Coils"/>
    </source>
</evidence>
<reference evidence="9 10" key="1">
    <citation type="submission" date="2015-01" db="EMBL/GenBank/DDBJ databases">
        <title>Evolution of Trichinella species and genotypes.</title>
        <authorList>
            <person name="Korhonen P.K."/>
            <person name="Edoardo P."/>
            <person name="Giuseppe L.R."/>
            <person name="Gasser R.B."/>
        </authorList>
    </citation>
    <scope>NUCLEOTIDE SEQUENCE [LARGE SCALE GENOMIC DNA]</scope>
    <source>
        <strain evidence="9">ISS176</strain>
    </source>
</reference>
<dbReference type="Pfam" id="PF00373">
    <property type="entry name" value="FERM_M"/>
    <property type="match status" value="1"/>
</dbReference>
<evidence type="ECO:0000256" key="1">
    <source>
        <dbReference type="ARBA" id="ARBA00004496"/>
    </source>
</evidence>
<evidence type="ECO:0000256" key="2">
    <source>
        <dbReference type="ARBA" id="ARBA00022490"/>
    </source>
</evidence>
<comment type="caution">
    <text evidence="9">The sequence shown here is derived from an EMBL/GenBank/DDBJ whole genome shotgun (WGS) entry which is preliminary data.</text>
</comment>
<protein>
    <submittedName>
        <fullName evidence="9">FERM domain-containing protein 4A</fullName>
    </submittedName>
</protein>
<dbReference type="Gene3D" id="1.20.80.10">
    <property type="match status" value="1"/>
</dbReference>